<reference evidence="2" key="1">
    <citation type="submission" date="2024-04" db="EMBL/GenBank/DDBJ databases">
        <authorList>
            <consortium name="Molecular Ecology Group"/>
        </authorList>
    </citation>
    <scope>NUCLEOTIDE SEQUENCE</scope>
</reference>
<organism evidence="2 3">
    <name type="scientific">Lasius platythorax</name>
    <dbReference type="NCBI Taxonomy" id="488582"/>
    <lineage>
        <taxon>Eukaryota</taxon>
        <taxon>Metazoa</taxon>
        <taxon>Ecdysozoa</taxon>
        <taxon>Arthropoda</taxon>
        <taxon>Hexapoda</taxon>
        <taxon>Insecta</taxon>
        <taxon>Pterygota</taxon>
        <taxon>Neoptera</taxon>
        <taxon>Endopterygota</taxon>
        <taxon>Hymenoptera</taxon>
        <taxon>Apocrita</taxon>
        <taxon>Aculeata</taxon>
        <taxon>Formicoidea</taxon>
        <taxon>Formicidae</taxon>
        <taxon>Formicinae</taxon>
        <taxon>Lasius</taxon>
        <taxon>Lasius</taxon>
    </lineage>
</organism>
<evidence type="ECO:0000313" key="2">
    <source>
        <dbReference type="EMBL" id="CAL1674604.1"/>
    </source>
</evidence>
<dbReference type="Proteomes" id="UP001497644">
    <property type="component" value="Chromosome 10"/>
</dbReference>
<evidence type="ECO:0000313" key="3">
    <source>
        <dbReference type="Proteomes" id="UP001497644"/>
    </source>
</evidence>
<accession>A0AAV2N3X9</accession>
<feature type="region of interest" description="Disordered" evidence="1">
    <location>
        <begin position="19"/>
        <end position="99"/>
    </location>
</feature>
<keyword evidence="3" id="KW-1185">Reference proteome</keyword>
<sequence>MPMASDLPLNIASLKALGDMSAKKKQVSSKHFTSKASGSQFRSPDSISEPTEDDKTKAAFSSSRSKLQRSFPDEELTSPRRLNSPHVETVSRFREQTVR</sequence>
<name>A0AAV2N3X9_9HYME</name>
<proteinExistence type="predicted"/>
<dbReference type="AlphaFoldDB" id="A0AAV2N3X9"/>
<evidence type="ECO:0000256" key="1">
    <source>
        <dbReference type="SAM" id="MobiDB-lite"/>
    </source>
</evidence>
<gene>
    <name evidence="2" type="ORF">LPLAT_LOCUS1184</name>
</gene>
<dbReference type="EMBL" id="OZ034833">
    <property type="protein sequence ID" value="CAL1674604.1"/>
    <property type="molecule type" value="Genomic_DNA"/>
</dbReference>
<feature type="compositionally biased region" description="Basic and acidic residues" evidence="1">
    <location>
        <begin position="89"/>
        <end position="99"/>
    </location>
</feature>
<feature type="compositionally biased region" description="Polar residues" evidence="1">
    <location>
        <begin position="29"/>
        <end position="49"/>
    </location>
</feature>
<protein>
    <submittedName>
        <fullName evidence="2">Uncharacterized protein</fullName>
    </submittedName>
</protein>